<feature type="compositionally biased region" description="Acidic residues" evidence="1">
    <location>
        <begin position="364"/>
        <end position="373"/>
    </location>
</feature>
<protein>
    <submittedName>
        <fullName evidence="2">Uncharacterized protein</fullName>
    </submittedName>
</protein>
<proteinExistence type="predicted"/>
<organism evidence="2 3">
    <name type="scientific">Candidatus Uhrbacteria bacterium CG_4_10_14_0_8_um_filter_58_22</name>
    <dbReference type="NCBI Taxonomy" id="1975029"/>
    <lineage>
        <taxon>Bacteria</taxon>
        <taxon>Candidatus Uhriibacteriota</taxon>
    </lineage>
</organism>
<dbReference type="AlphaFoldDB" id="A0A2M7QA26"/>
<accession>A0A2M7QA26</accession>
<reference evidence="3" key="1">
    <citation type="submission" date="2017-09" db="EMBL/GenBank/DDBJ databases">
        <title>Depth-based differentiation of microbial function through sediment-hosted aquifers and enrichment of novel symbionts in the deep terrestrial subsurface.</title>
        <authorList>
            <person name="Probst A.J."/>
            <person name="Ladd B."/>
            <person name="Jarett J.K."/>
            <person name="Geller-Mcgrath D.E."/>
            <person name="Sieber C.M.K."/>
            <person name="Emerson J.B."/>
            <person name="Anantharaman K."/>
            <person name="Thomas B.C."/>
            <person name="Malmstrom R."/>
            <person name="Stieglmeier M."/>
            <person name="Klingl A."/>
            <person name="Woyke T."/>
            <person name="Ryan C.M."/>
            <person name="Banfield J.F."/>
        </authorList>
    </citation>
    <scope>NUCLEOTIDE SEQUENCE [LARGE SCALE GENOMIC DNA]</scope>
</reference>
<gene>
    <name evidence="2" type="ORF">COY93_04705</name>
</gene>
<feature type="region of interest" description="Disordered" evidence="1">
    <location>
        <begin position="358"/>
        <end position="380"/>
    </location>
</feature>
<comment type="caution">
    <text evidence="2">The sequence shown here is derived from an EMBL/GenBank/DDBJ whole genome shotgun (WGS) entry which is preliminary data.</text>
</comment>
<evidence type="ECO:0000313" key="2">
    <source>
        <dbReference type="EMBL" id="PIY61833.1"/>
    </source>
</evidence>
<name>A0A2M7QA26_9BACT</name>
<dbReference type="EMBL" id="PFLC01000061">
    <property type="protein sequence ID" value="PIY61833.1"/>
    <property type="molecule type" value="Genomic_DNA"/>
</dbReference>
<sequence>MVLVFCLLSDGDPRQDDLQGRLVGGAHNLLYWESLLTIAASFGPDSRPLIRRILEILAVDFNFNQNDSESTGVSLDKHLVAALWYRLKREDLIPFERLNTFHGWLEVLRWLDPGTPAARLITARLEMLGDFECWSGTYLRLFGGSEWLLRQHGLADLSLSRLGELGRFESLFRLLIVLDNKSCRAFWHDNSERSGFLRFLIRQARGCDELGLIVEKCGPGSADLEYSLKVMAECAVTFKDWHLVLTSCNHEGSIVSHAFEQLEQLAFQIGDLYTLVEVLRDPQWSSELKADQRIPSIIDEMREKAKTYGDYRLVYLCTMDSWDIDQMIRLASTEELHDMVMSEDPKLKAPVLAKILELDRADPDDQPEAEQSTEDQPTSD</sequence>
<dbReference type="Proteomes" id="UP000230973">
    <property type="component" value="Unassembled WGS sequence"/>
</dbReference>
<evidence type="ECO:0000256" key="1">
    <source>
        <dbReference type="SAM" id="MobiDB-lite"/>
    </source>
</evidence>
<evidence type="ECO:0000313" key="3">
    <source>
        <dbReference type="Proteomes" id="UP000230973"/>
    </source>
</evidence>